<proteinExistence type="predicted"/>
<evidence type="ECO:0000313" key="1">
    <source>
        <dbReference type="EMBL" id="MFB9905623.1"/>
    </source>
</evidence>
<keyword evidence="2" id="KW-1185">Reference proteome</keyword>
<comment type="caution">
    <text evidence="1">The sequence shown here is derived from an EMBL/GenBank/DDBJ whole genome shotgun (WGS) entry which is preliminary data.</text>
</comment>
<organism evidence="1 2">
    <name type="scientific">Allokutzneria oryzae</name>
    <dbReference type="NCBI Taxonomy" id="1378989"/>
    <lineage>
        <taxon>Bacteria</taxon>
        <taxon>Bacillati</taxon>
        <taxon>Actinomycetota</taxon>
        <taxon>Actinomycetes</taxon>
        <taxon>Pseudonocardiales</taxon>
        <taxon>Pseudonocardiaceae</taxon>
        <taxon>Allokutzneria</taxon>
    </lineage>
</organism>
<protein>
    <submittedName>
        <fullName evidence="1">DUF6002 family protein</fullName>
    </submittedName>
</protein>
<sequence length="457" mass="49500">MAAPIRASRNLITDYYDRLHAVIGRRVGDRAPVTRPGRFAPGFALPELDSAVRDYFSVATATWGPLAEVGGHPVRLLDLTGNPGTNTTKTFASLLIVARAVEHIRRTGEPIMIFTPTSANKGVALRDAVERAITTGLVGADQLRVVVLAPAGSREKFRSGRLSSDPELARRNPVLLLEGTRPEQVKELALAYVRREEVRPGSPRLWFTLDLDNYVVADAARAFVEHEVDPARGGRWHAHAVSSAYGLLGYTAGRELLESTGQASVADRPGFLLVQHLGAPDMVLSLLHGDHDPANLPAYRLDPESGHHVQDTDPHFPLSTEDTAEVLEPTFYTRRPITSATMDPLVRRFGGTGIVVSRRECVGRYAMIRDALTAAGRPMPEDHRELREWSLVMAMTGVLNAIERKLVPAGTEVVLHASGTYSTADFLPIEPAALTRVADLDGIAAAVNAALDAPAGR</sequence>
<dbReference type="Proteomes" id="UP001589693">
    <property type="component" value="Unassembled WGS sequence"/>
</dbReference>
<dbReference type="EMBL" id="JBHLZU010000014">
    <property type="protein sequence ID" value="MFB9905623.1"/>
    <property type="molecule type" value="Genomic_DNA"/>
</dbReference>
<evidence type="ECO:0000313" key="2">
    <source>
        <dbReference type="Proteomes" id="UP001589693"/>
    </source>
</evidence>
<dbReference type="InterPro" id="IPR046044">
    <property type="entry name" value="DUF6002"/>
</dbReference>
<accession>A0ABV5ZZJ8</accession>
<name>A0ABV5ZZJ8_9PSEU</name>
<dbReference type="Pfam" id="PF19465">
    <property type="entry name" value="DUF6002"/>
    <property type="match status" value="1"/>
</dbReference>
<gene>
    <name evidence="1" type="ORF">ACFFQA_16950</name>
</gene>
<dbReference type="RefSeq" id="WP_377852926.1">
    <property type="nucleotide sequence ID" value="NZ_JBHLZU010000014.1"/>
</dbReference>
<reference evidence="1 2" key="1">
    <citation type="submission" date="2024-09" db="EMBL/GenBank/DDBJ databases">
        <authorList>
            <person name="Sun Q."/>
            <person name="Mori K."/>
        </authorList>
    </citation>
    <scope>NUCLEOTIDE SEQUENCE [LARGE SCALE GENOMIC DNA]</scope>
    <source>
        <strain evidence="1 2">TBRC 7907</strain>
    </source>
</reference>